<dbReference type="PROSITE" id="PS51419">
    <property type="entry name" value="RAB"/>
    <property type="match status" value="1"/>
</dbReference>
<dbReference type="Proteomes" id="UP000054558">
    <property type="component" value="Unassembled WGS sequence"/>
</dbReference>
<proteinExistence type="inferred from homology"/>
<feature type="transmembrane region" description="Helical" evidence="15">
    <location>
        <begin position="608"/>
        <end position="628"/>
    </location>
</feature>
<sequence>MGQQRDHVRVVLVGDSKTGKTSLITVAASDQWPEQVPPVLPLTRLPPDLLPERMPVLVVDTSSRQEDWPTVEQELKKADAIIITYATDRQETFSRLRSHWLPEVRRLKLKAPICLVGCKQDLRTDRQPALEQVATELMNEFPEVETTLECSAKAGTQVGEVFYYAQKAVMHPLPPLYDSRTQRLTPRCTRALKRIFTLCDEDKDGILSDEELNNFQVMCFNAPLQEQELAGVKSVVYEKLPAGVQDNGLTLLGFYLLHTLFIDKGRLETTWTVLRKYGYDDTVQLSKEVLDFPQLATKAPDQSVELTEKALDYLRGIFLHFDIDGDGALSSTELEEAFSTAPENPWEEDERFHRCTETNAEGSLTLRGFLAKWRLFTLLEPHSALGYLIYLGFPDRDISTAFKVTKRRRFDRKKKKLSRDVIQGFVFGPSGVGKSAIVDGLIDRSFTEAHTPTRSDRYAAQVVSTSEGQEKMLVLREVTGASVDQLLDNENGLAACDVAAFVFDSTSAESLSEAVELLTRIADHAEKYGHEVPCTLVAAKRDSGDAVLAESVRYATNLGLEAPLPVSIKEGDTPYLQLLNLALKPHSNIPETESSKASKQQRLASHRYLVTIGLASVVVGGFVAYRIYARHKQQASA</sequence>
<dbReference type="PROSITE" id="PS50222">
    <property type="entry name" value="EF_HAND_2"/>
    <property type="match status" value="1"/>
</dbReference>
<comment type="similarity">
    <text evidence="2 14">Belongs to the mitochondrial Rho GTPase family.</text>
</comment>
<evidence type="ECO:0000256" key="5">
    <source>
        <dbReference type="ARBA" id="ARBA00022737"/>
    </source>
</evidence>
<dbReference type="Pfam" id="PF08356">
    <property type="entry name" value="EF_assoc_2"/>
    <property type="match status" value="1"/>
</dbReference>
<dbReference type="InterPro" id="IPR021181">
    <property type="entry name" value="Miro"/>
</dbReference>
<evidence type="ECO:0000256" key="15">
    <source>
        <dbReference type="SAM" id="Phobius"/>
    </source>
</evidence>
<dbReference type="PRINTS" id="PR00449">
    <property type="entry name" value="RASTRNSFRMNG"/>
</dbReference>
<name>A0A1Y1HX05_KLENI</name>
<keyword evidence="12 14" id="KW-0342">GTP-binding</keyword>
<dbReference type="InterPro" id="IPR011992">
    <property type="entry name" value="EF-hand-dom_pair"/>
</dbReference>
<dbReference type="SMART" id="SM00175">
    <property type="entry name" value="RAB"/>
    <property type="match status" value="1"/>
</dbReference>
<dbReference type="InterPro" id="IPR001806">
    <property type="entry name" value="Small_GTPase"/>
</dbReference>
<dbReference type="InterPro" id="IPR020860">
    <property type="entry name" value="MIRO_dom"/>
</dbReference>
<evidence type="ECO:0000313" key="19">
    <source>
        <dbReference type="Proteomes" id="UP000054558"/>
    </source>
</evidence>
<evidence type="ECO:0000256" key="7">
    <source>
        <dbReference type="ARBA" id="ARBA00022787"/>
    </source>
</evidence>
<evidence type="ECO:0000256" key="13">
    <source>
        <dbReference type="ARBA" id="ARBA00023136"/>
    </source>
</evidence>
<dbReference type="InterPro" id="IPR002048">
    <property type="entry name" value="EF_hand_dom"/>
</dbReference>
<feature type="domain" description="Miro" evidence="17">
    <location>
        <begin position="5"/>
        <end position="171"/>
    </location>
</feature>
<dbReference type="InterPro" id="IPR052266">
    <property type="entry name" value="Miro-EF-hand_domain"/>
</dbReference>
<evidence type="ECO:0000259" key="16">
    <source>
        <dbReference type="PROSITE" id="PS50222"/>
    </source>
</evidence>
<dbReference type="PIRSF" id="PIRSF037488">
    <property type="entry name" value="Mt_Rho_GTPase"/>
    <property type="match status" value="1"/>
</dbReference>
<dbReference type="FunFam" id="1.10.238.10:FF:000011">
    <property type="entry name" value="Mitochondrial Rho GTPase"/>
    <property type="match status" value="1"/>
</dbReference>
<organism evidence="18 19">
    <name type="scientific">Klebsormidium nitens</name>
    <name type="common">Green alga</name>
    <name type="synonym">Ulothrix nitens</name>
    <dbReference type="NCBI Taxonomy" id="105231"/>
    <lineage>
        <taxon>Eukaryota</taxon>
        <taxon>Viridiplantae</taxon>
        <taxon>Streptophyta</taxon>
        <taxon>Klebsormidiophyceae</taxon>
        <taxon>Klebsormidiales</taxon>
        <taxon>Klebsormidiaceae</taxon>
        <taxon>Klebsormidium</taxon>
    </lineage>
</organism>
<comment type="subcellular location">
    <subcellularLocation>
        <location evidence="1 14">Mitochondrion outer membrane</location>
        <topology evidence="1 14">Single-pass type IV membrane protein</topology>
    </subcellularLocation>
</comment>
<dbReference type="STRING" id="105231.A0A1Y1HX05"/>
<dbReference type="GO" id="GO:0005741">
    <property type="term" value="C:mitochondrial outer membrane"/>
    <property type="evidence" value="ECO:0000318"/>
    <property type="project" value="GO_Central"/>
</dbReference>
<dbReference type="Pfam" id="PF00071">
    <property type="entry name" value="Ras"/>
    <property type="match status" value="2"/>
</dbReference>
<evidence type="ECO:0000259" key="17">
    <source>
        <dbReference type="PROSITE" id="PS51423"/>
    </source>
</evidence>
<dbReference type="InterPro" id="IPR013566">
    <property type="entry name" value="EF_hand_assoc_1"/>
</dbReference>
<protein>
    <recommendedName>
        <fullName evidence="14">Mitochondrial Rho GTPase</fullName>
        <ecNumber evidence="14">3.6.5.-</ecNumber>
    </recommendedName>
</protein>
<gene>
    <name evidence="18" type="ORF">KFL_001070180</name>
</gene>
<keyword evidence="6 14" id="KW-0547">Nucleotide-binding</keyword>
<dbReference type="Pfam" id="PF08355">
    <property type="entry name" value="EF_assoc_1"/>
    <property type="match status" value="1"/>
</dbReference>
<evidence type="ECO:0000256" key="1">
    <source>
        <dbReference type="ARBA" id="ARBA00004200"/>
    </source>
</evidence>
<dbReference type="SUPFAM" id="SSF47473">
    <property type="entry name" value="EF-hand"/>
    <property type="match status" value="1"/>
</dbReference>
<evidence type="ECO:0000256" key="12">
    <source>
        <dbReference type="ARBA" id="ARBA00023134"/>
    </source>
</evidence>
<dbReference type="PROSITE" id="PS00018">
    <property type="entry name" value="EF_HAND_1"/>
    <property type="match status" value="2"/>
</dbReference>
<evidence type="ECO:0000256" key="9">
    <source>
        <dbReference type="ARBA" id="ARBA00022837"/>
    </source>
</evidence>
<evidence type="ECO:0000256" key="10">
    <source>
        <dbReference type="ARBA" id="ARBA00022989"/>
    </source>
</evidence>
<evidence type="ECO:0000256" key="14">
    <source>
        <dbReference type="PIRNR" id="PIRNR037488"/>
    </source>
</evidence>
<dbReference type="InterPro" id="IPR013567">
    <property type="entry name" value="EF_hand_assoc_2"/>
</dbReference>
<keyword evidence="9 14" id="KW-0106">Calcium</keyword>
<dbReference type="PROSITE" id="PS51423">
    <property type="entry name" value="MIRO"/>
    <property type="match status" value="1"/>
</dbReference>
<dbReference type="GO" id="GO:0005509">
    <property type="term" value="F:calcium ion binding"/>
    <property type="evidence" value="ECO:0007669"/>
    <property type="project" value="InterPro"/>
</dbReference>
<evidence type="ECO:0000256" key="4">
    <source>
        <dbReference type="ARBA" id="ARBA00022723"/>
    </source>
</evidence>
<dbReference type="PANTHER" id="PTHR46819">
    <property type="entry name" value="EF-HAND CALCIUM-BINDING DOMAIN-CONTAINING PROTEIN 7"/>
    <property type="match status" value="1"/>
</dbReference>
<keyword evidence="10 15" id="KW-1133">Transmembrane helix</keyword>
<dbReference type="OrthoDB" id="10020961at2759"/>
<reference evidence="18 19" key="1">
    <citation type="journal article" date="2014" name="Nat. Commun.">
        <title>Klebsormidium flaccidum genome reveals primary factors for plant terrestrial adaptation.</title>
        <authorList>
            <person name="Hori K."/>
            <person name="Maruyama F."/>
            <person name="Fujisawa T."/>
            <person name="Togashi T."/>
            <person name="Yamamoto N."/>
            <person name="Seo M."/>
            <person name="Sato S."/>
            <person name="Yamada T."/>
            <person name="Mori H."/>
            <person name="Tajima N."/>
            <person name="Moriyama T."/>
            <person name="Ikeuchi M."/>
            <person name="Watanabe M."/>
            <person name="Wada H."/>
            <person name="Kobayashi K."/>
            <person name="Saito M."/>
            <person name="Masuda T."/>
            <person name="Sasaki-Sekimoto Y."/>
            <person name="Mashiguchi K."/>
            <person name="Awai K."/>
            <person name="Shimojima M."/>
            <person name="Masuda S."/>
            <person name="Iwai M."/>
            <person name="Nobusawa T."/>
            <person name="Narise T."/>
            <person name="Kondo S."/>
            <person name="Saito H."/>
            <person name="Sato R."/>
            <person name="Murakawa M."/>
            <person name="Ihara Y."/>
            <person name="Oshima-Yamada Y."/>
            <person name="Ohtaka K."/>
            <person name="Satoh M."/>
            <person name="Sonobe K."/>
            <person name="Ishii M."/>
            <person name="Ohtani R."/>
            <person name="Kanamori-Sato M."/>
            <person name="Honoki R."/>
            <person name="Miyazaki D."/>
            <person name="Mochizuki H."/>
            <person name="Umetsu J."/>
            <person name="Higashi K."/>
            <person name="Shibata D."/>
            <person name="Kamiya Y."/>
            <person name="Sato N."/>
            <person name="Nakamura Y."/>
            <person name="Tabata S."/>
            <person name="Ida S."/>
            <person name="Kurokawa K."/>
            <person name="Ohta H."/>
        </authorList>
    </citation>
    <scope>NUCLEOTIDE SEQUENCE [LARGE SCALE GENOMIC DNA]</scope>
    <source>
        <strain evidence="18 19">NIES-2285</strain>
    </source>
</reference>
<evidence type="ECO:0000256" key="6">
    <source>
        <dbReference type="ARBA" id="ARBA00022741"/>
    </source>
</evidence>
<dbReference type="InterPro" id="IPR018247">
    <property type="entry name" value="EF_Hand_1_Ca_BS"/>
</dbReference>
<dbReference type="SMART" id="SM00174">
    <property type="entry name" value="RHO"/>
    <property type="match status" value="1"/>
</dbReference>
<dbReference type="SUPFAM" id="SSF52540">
    <property type="entry name" value="P-loop containing nucleoside triphosphate hydrolases"/>
    <property type="match status" value="2"/>
</dbReference>
<dbReference type="GO" id="GO:0003924">
    <property type="term" value="F:GTPase activity"/>
    <property type="evidence" value="ECO:0000318"/>
    <property type="project" value="GO_Central"/>
</dbReference>
<dbReference type="AlphaFoldDB" id="A0A1Y1HX05"/>
<dbReference type="EC" id="3.6.5.-" evidence="14"/>
<evidence type="ECO:0000256" key="8">
    <source>
        <dbReference type="ARBA" id="ARBA00022801"/>
    </source>
</evidence>
<dbReference type="Gene3D" id="3.40.50.300">
    <property type="entry name" value="P-loop containing nucleotide triphosphate hydrolases"/>
    <property type="match status" value="2"/>
</dbReference>
<evidence type="ECO:0000256" key="3">
    <source>
        <dbReference type="ARBA" id="ARBA00022692"/>
    </source>
</evidence>
<evidence type="ECO:0000313" key="18">
    <source>
        <dbReference type="EMBL" id="GAQ82312.1"/>
    </source>
</evidence>
<dbReference type="SMART" id="SM00173">
    <property type="entry name" value="RAS"/>
    <property type="match status" value="1"/>
</dbReference>
<dbReference type="Gene3D" id="1.10.238.10">
    <property type="entry name" value="EF-hand"/>
    <property type="match status" value="2"/>
</dbReference>
<dbReference type="GO" id="GO:0007005">
    <property type="term" value="P:mitochondrion organization"/>
    <property type="evidence" value="ECO:0000318"/>
    <property type="project" value="GO_Central"/>
</dbReference>
<keyword evidence="7 14" id="KW-1000">Mitochondrion outer membrane</keyword>
<keyword evidence="3 15" id="KW-0812">Transmembrane</keyword>
<dbReference type="GO" id="GO:0005525">
    <property type="term" value="F:GTP binding"/>
    <property type="evidence" value="ECO:0000318"/>
    <property type="project" value="GO_Central"/>
</dbReference>
<keyword evidence="8 14" id="KW-0378">Hydrolase</keyword>
<evidence type="ECO:0000256" key="11">
    <source>
        <dbReference type="ARBA" id="ARBA00023128"/>
    </source>
</evidence>
<dbReference type="PANTHER" id="PTHR46819:SF1">
    <property type="entry name" value="EF-HAND CALCIUM-BINDING DOMAIN-CONTAINING PROTEIN 7"/>
    <property type="match status" value="1"/>
</dbReference>
<dbReference type="InterPro" id="IPR027417">
    <property type="entry name" value="P-loop_NTPase"/>
</dbReference>
<keyword evidence="11 14" id="KW-0496">Mitochondrion</keyword>
<keyword evidence="5" id="KW-0677">Repeat</keyword>
<keyword evidence="19" id="KW-1185">Reference proteome</keyword>
<dbReference type="SMART" id="SM00054">
    <property type="entry name" value="EFh"/>
    <property type="match status" value="2"/>
</dbReference>
<keyword evidence="4" id="KW-0479">Metal-binding</keyword>
<evidence type="ECO:0000256" key="2">
    <source>
        <dbReference type="ARBA" id="ARBA00007981"/>
    </source>
</evidence>
<feature type="domain" description="EF-hand" evidence="16">
    <location>
        <begin position="309"/>
        <end position="344"/>
    </location>
</feature>
<accession>A0A1Y1HX05</accession>
<dbReference type="OMA" id="HETTWGI"/>
<dbReference type="EMBL" id="DF237056">
    <property type="protein sequence ID" value="GAQ82312.1"/>
    <property type="molecule type" value="Genomic_DNA"/>
</dbReference>
<keyword evidence="13 14" id="KW-0472">Membrane</keyword>